<evidence type="ECO:0000256" key="6">
    <source>
        <dbReference type="ARBA" id="ARBA00023458"/>
    </source>
</evidence>
<dbReference type="PANTHER" id="PTHR42749:SF1">
    <property type="entry name" value="CELL SHAPE-DETERMINING PROTEIN MREB"/>
    <property type="match status" value="1"/>
</dbReference>
<comment type="subcellular location">
    <subcellularLocation>
        <location evidence="1">Cytoplasm</location>
    </subcellularLocation>
</comment>
<evidence type="ECO:0000313" key="8">
    <source>
        <dbReference type="Proteomes" id="UP000196365"/>
    </source>
</evidence>
<accession>A0A1T4NPF1</accession>
<dbReference type="GO" id="GO:0000902">
    <property type="term" value="P:cell morphogenesis"/>
    <property type="evidence" value="ECO:0007669"/>
    <property type="project" value="InterPro"/>
</dbReference>
<evidence type="ECO:0000313" key="7">
    <source>
        <dbReference type="EMBL" id="SJZ81062.1"/>
    </source>
</evidence>
<evidence type="ECO:0000256" key="4">
    <source>
        <dbReference type="ARBA" id="ARBA00022840"/>
    </source>
</evidence>
<organism evidence="7 8">
    <name type="scientific">Garciella nitratireducens DSM 15102</name>
    <dbReference type="NCBI Taxonomy" id="1121911"/>
    <lineage>
        <taxon>Bacteria</taxon>
        <taxon>Bacillati</taxon>
        <taxon>Bacillota</taxon>
        <taxon>Clostridia</taxon>
        <taxon>Eubacteriales</taxon>
        <taxon>Eubacteriaceae</taxon>
        <taxon>Garciella</taxon>
    </lineage>
</organism>
<protein>
    <submittedName>
        <fullName evidence="7">Rod shape-determining protein MreB</fullName>
    </submittedName>
</protein>
<sequence>MCPKQIAVDLGTANTLIYINGKGIVLQEPSVAALNNNNKILAVGQEAQKMIGKTPMNIEVIRPLKNGSIDNFDVARAMLRKFIEKVSMSKKVFKTFSKAQVLVGVPSDITQVERRGIEEVIKEAGAKDVKLVKSVVAAAIGAGASINKPQITFIVDVGGGTTDIAAITLGGILVEHSIKIGGSNFDDAIIQYLRKEYNVSIGEITAENIKIQIGDVLAEEEKQIEATGKDLATGLPVPIHVNSKEVLKAISKVYAKL</sequence>
<keyword evidence="8" id="KW-1185">Reference proteome</keyword>
<dbReference type="InterPro" id="IPR056546">
    <property type="entry name" value="MreB_MamK-like"/>
</dbReference>
<dbReference type="InterPro" id="IPR043129">
    <property type="entry name" value="ATPase_NBD"/>
</dbReference>
<evidence type="ECO:0000256" key="2">
    <source>
        <dbReference type="ARBA" id="ARBA00022490"/>
    </source>
</evidence>
<dbReference type="PANTHER" id="PTHR42749">
    <property type="entry name" value="CELL SHAPE-DETERMINING PROTEIN MREB"/>
    <property type="match status" value="1"/>
</dbReference>
<dbReference type="NCBIfam" id="NF010539">
    <property type="entry name" value="PRK13927.1"/>
    <property type="match status" value="1"/>
</dbReference>
<dbReference type="AlphaFoldDB" id="A0A1T4NPF1"/>
<proteinExistence type="inferred from homology"/>
<comment type="similarity">
    <text evidence="6">Belongs to the FtsA/MreB family.</text>
</comment>
<evidence type="ECO:0000256" key="1">
    <source>
        <dbReference type="ARBA" id="ARBA00004496"/>
    </source>
</evidence>
<dbReference type="GO" id="GO:0005524">
    <property type="term" value="F:ATP binding"/>
    <property type="evidence" value="ECO:0007669"/>
    <property type="project" value="UniProtKB-KW"/>
</dbReference>
<dbReference type="SUPFAM" id="SSF53067">
    <property type="entry name" value="Actin-like ATPase domain"/>
    <property type="match status" value="2"/>
</dbReference>
<keyword evidence="4" id="KW-0067">ATP-binding</keyword>
<keyword evidence="5" id="KW-0133">Cell shape</keyword>
<dbReference type="Gene3D" id="3.30.420.40">
    <property type="match status" value="1"/>
</dbReference>
<dbReference type="PRINTS" id="PR01652">
    <property type="entry name" value="SHAPEPROTEIN"/>
</dbReference>
<dbReference type="Proteomes" id="UP000196365">
    <property type="component" value="Unassembled WGS sequence"/>
</dbReference>
<gene>
    <name evidence="7" type="ORF">SAMN02745973_01752</name>
</gene>
<evidence type="ECO:0000256" key="3">
    <source>
        <dbReference type="ARBA" id="ARBA00022741"/>
    </source>
</evidence>
<keyword evidence="3" id="KW-0547">Nucleotide-binding</keyword>
<dbReference type="Pfam" id="PF06723">
    <property type="entry name" value="MreB_Mbl"/>
    <property type="match status" value="1"/>
</dbReference>
<evidence type="ECO:0000256" key="5">
    <source>
        <dbReference type="ARBA" id="ARBA00022960"/>
    </source>
</evidence>
<dbReference type="Gene3D" id="3.90.640.10">
    <property type="entry name" value="Actin, Chain A, domain 4"/>
    <property type="match status" value="1"/>
</dbReference>
<reference evidence="7 8" key="1">
    <citation type="submission" date="2017-02" db="EMBL/GenBank/DDBJ databases">
        <authorList>
            <person name="Peterson S.W."/>
        </authorList>
    </citation>
    <scope>NUCLEOTIDE SEQUENCE [LARGE SCALE GENOMIC DNA]</scope>
    <source>
        <strain evidence="7 8">DSM 15102</strain>
    </source>
</reference>
<keyword evidence="2" id="KW-0963">Cytoplasm</keyword>
<dbReference type="EMBL" id="FUWV01000012">
    <property type="protein sequence ID" value="SJZ81062.1"/>
    <property type="molecule type" value="Genomic_DNA"/>
</dbReference>
<name>A0A1T4NPF1_9FIRM</name>
<dbReference type="InterPro" id="IPR004753">
    <property type="entry name" value="MreB"/>
</dbReference>
<dbReference type="GO" id="GO:0008360">
    <property type="term" value="P:regulation of cell shape"/>
    <property type="evidence" value="ECO:0007669"/>
    <property type="project" value="UniProtKB-KW"/>
</dbReference>
<dbReference type="GO" id="GO:0005737">
    <property type="term" value="C:cytoplasm"/>
    <property type="evidence" value="ECO:0007669"/>
    <property type="project" value="UniProtKB-SubCell"/>
</dbReference>